<feature type="non-terminal residue" evidence="3">
    <location>
        <position position="65"/>
    </location>
</feature>
<comment type="similarity">
    <text evidence="1 2">Belongs to the phD/YefM antitoxin family.</text>
</comment>
<comment type="function">
    <text evidence="2">Antitoxin component of a type II toxin-antitoxin (TA) system.</text>
</comment>
<evidence type="ECO:0000256" key="1">
    <source>
        <dbReference type="ARBA" id="ARBA00009981"/>
    </source>
</evidence>
<comment type="caution">
    <text evidence="3">The sequence shown here is derived from an EMBL/GenBank/DDBJ whole genome shotgun (WGS) entry which is preliminary data.</text>
</comment>
<dbReference type="InterPro" id="IPR036165">
    <property type="entry name" value="YefM-like_sf"/>
</dbReference>
<organism evidence="3 4">
    <name type="scientific">Sulfobacillus acidophilus</name>
    <dbReference type="NCBI Taxonomy" id="53633"/>
    <lineage>
        <taxon>Bacteria</taxon>
        <taxon>Bacillati</taxon>
        <taxon>Bacillota</taxon>
        <taxon>Clostridia</taxon>
        <taxon>Eubacteriales</taxon>
        <taxon>Clostridiales Family XVII. Incertae Sedis</taxon>
        <taxon>Sulfobacillus</taxon>
    </lineage>
</organism>
<dbReference type="Proteomes" id="UP000765003">
    <property type="component" value="Unassembled WGS sequence"/>
</dbReference>
<dbReference type="Pfam" id="PF02604">
    <property type="entry name" value="PhdYeFM_antitox"/>
    <property type="match status" value="1"/>
</dbReference>
<reference evidence="3" key="1">
    <citation type="submission" date="2021-02" db="EMBL/GenBank/DDBJ databases">
        <title>Activity-based single-cell genomes from oceanic crustal fluid captures similar information to metagenomic and metatranscriptomic surveys with orders of magnitude less sampling.</title>
        <authorList>
            <person name="D'Angelo T.S."/>
            <person name="Orcutt B.N."/>
        </authorList>
    </citation>
    <scope>NUCLEOTIDE SEQUENCE [LARGE SCALE GENOMIC DNA]</scope>
    <source>
        <strain evidence="3">AH-315-E05</strain>
    </source>
</reference>
<dbReference type="NCBIfam" id="TIGR01552">
    <property type="entry name" value="phd_fam"/>
    <property type="match status" value="1"/>
</dbReference>
<dbReference type="Gene3D" id="3.40.1620.10">
    <property type="entry name" value="YefM-like domain"/>
    <property type="match status" value="1"/>
</dbReference>
<accession>A0ABS3AVR3</accession>
<evidence type="ECO:0000313" key="4">
    <source>
        <dbReference type="Proteomes" id="UP000765003"/>
    </source>
</evidence>
<evidence type="ECO:0000256" key="2">
    <source>
        <dbReference type="RuleBase" id="RU362080"/>
    </source>
</evidence>
<dbReference type="SUPFAM" id="SSF143120">
    <property type="entry name" value="YefM-like"/>
    <property type="match status" value="1"/>
</dbReference>
<proteinExistence type="inferred from homology"/>
<sequence>MAITASKLRQDIFRILDSVLETGEPIEINRKGQIIRLIPERKPKKLQNLKKRKFSDEPLENFIHI</sequence>
<evidence type="ECO:0000313" key="3">
    <source>
        <dbReference type="EMBL" id="MBN4077452.1"/>
    </source>
</evidence>
<protein>
    <recommendedName>
        <fullName evidence="2">Antitoxin</fullName>
    </recommendedName>
</protein>
<dbReference type="EMBL" id="JAFITA010000013">
    <property type="protein sequence ID" value="MBN4077452.1"/>
    <property type="molecule type" value="Genomic_DNA"/>
</dbReference>
<keyword evidence="4" id="KW-1185">Reference proteome</keyword>
<dbReference type="InterPro" id="IPR006442">
    <property type="entry name" value="Antitoxin_Phd/YefM"/>
</dbReference>
<name>A0ABS3AVR3_9FIRM</name>
<gene>
    <name evidence="3" type="ORF">JYT19_00915</name>
</gene>